<name>A0A075HB04_9EURY</name>
<sequence>MNNRIVRPSKSMSDFVALIAIFVLISIAVAGSTAEENRLKSLSLTWVLLLLITFPTLSTEWARMTSELIDDEGDSHYGLPDIWEDKQVVCFHFPDGHAPDGYGGARYHIDSDGTQFMTDSDWNQTGACIGGFSDFENGLALMDEAVATSGGDFAYNSTQYTFGIFFNSIAEVNPCDVSACSDTSGAYWVLFHNGQRAMVGIGDLELDEDSVITWSIETW</sequence>
<keyword evidence="1" id="KW-1133">Transmembrane helix</keyword>
<evidence type="ECO:0000259" key="2">
    <source>
        <dbReference type="Pfam" id="PF14478"/>
    </source>
</evidence>
<keyword evidence="1" id="KW-0812">Transmembrane</keyword>
<dbReference type="AlphaFoldDB" id="A0A075HB04"/>
<protein>
    <recommendedName>
        <fullName evidence="2">Transcobalamin-like C-terminal domain-containing protein</fullName>
    </recommendedName>
</protein>
<reference evidence="3" key="1">
    <citation type="journal article" date="2014" name="Genome Biol. Evol.">
        <title>Pangenome evidence for extensive interdomain horizontal transfer affecting lineage core and shell genes in uncultured planktonic thaumarchaeota and euryarchaeota.</title>
        <authorList>
            <person name="Deschamps P."/>
            <person name="Zivanovic Y."/>
            <person name="Moreira D."/>
            <person name="Rodriguez-Valera F."/>
            <person name="Lopez-Garcia P."/>
        </authorList>
    </citation>
    <scope>NUCLEOTIDE SEQUENCE</scope>
</reference>
<feature type="domain" description="Transcobalamin-like C-terminal" evidence="2">
    <location>
        <begin position="157"/>
        <end position="217"/>
    </location>
</feature>
<organism evidence="3">
    <name type="scientific">uncultured marine group II/III euryarchaeote KM3_60_A09</name>
    <dbReference type="NCBI Taxonomy" id="1456468"/>
    <lineage>
        <taxon>Archaea</taxon>
        <taxon>Methanobacteriati</taxon>
        <taxon>Methanobacteriota</taxon>
        <taxon>environmental samples</taxon>
    </lineage>
</organism>
<feature type="transmembrane region" description="Helical" evidence="1">
    <location>
        <begin position="44"/>
        <end position="62"/>
    </location>
</feature>
<dbReference type="Pfam" id="PF14478">
    <property type="entry name" value="DUF4430"/>
    <property type="match status" value="1"/>
</dbReference>
<evidence type="ECO:0000256" key="1">
    <source>
        <dbReference type="SAM" id="Phobius"/>
    </source>
</evidence>
<accession>A0A075HB04</accession>
<dbReference type="Gene3D" id="2.170.130.30">
    <property type="match status" value="1"/>
</dbReference>
<keyword evidence="1" id="KW-0472">Membrane</keyword>
<dbReference type="EMBL" id="KF900964">
    <property type="protein sequence ID" value="AIF13139.1"/>
    <property type="molecule type" value="Genomic_DNA"/>
</dbReference>
<dbReference type="InterPro" id="IPR027954">
    <property type="entry name" value="Transcobalamin-like_C"/>
</dbReference>
<proteinExistence type="predicted"/>
<evidence type="ECO:0000313" key="3">
    <source>
        <dbReference type="EMBL" id="AIF13139.1"/>
    </source>
</evidence>